<keyword evidence="1" id="KW-1133">Transmembrane helix</keyword>
<evidence type="ECO:0000313" key="3">
    <source>
        <dbReference type="Proteomes" id="UP000076925"/>
    </source>
</evidence>
<dbReference type="AlphaFoldDB" id="A0A139WV43"/>
<gene>
    <name evidence="2" type="ORF">WA1_42090</name>
</gene>
<name>A0A139WV43_9CYAN</name>
<feature type="transmembrane region" description="Helical" evidence="1">
    <location>
        <begin position="21"/>
        <end position="39"/>
    </location>
</feature>
<dbReference type="EMBL" id="ANNX02000047">
    <property type="protein sequence ID" value="KYC36315.1"/>
    <property type="molecule type" value="Genomic_DNA"/>
</dbReference>
<proteinExistence type="predicted"/>
<feature type="transmembrane region" description="Helical" evidence="1">
    <location>
        <begin position="45"/>
        <end position="62"/>
    </location>
</feature>
<accession>A0A139WV43</accession>
<dbReference type="Proteomes" id="UP000076925">
    <property type="component" value="Unassembled WGS sequence"/>
</dbReference>
<keyword evidence="1" id="KW-0472">Membrane</keyword>
<evidence type="ECO:0000256" key="1">
    <source>
        <dbReference type="SAM" id="Phobius"/>
    </source>
</evidence>
<evidence type="ECO:0000313" key="2">
    <source>
        <dbReference type="EMBL" id="KYC36315.1"/>
    </source>
</evidence>
<keyword evidence="3" id="KW-1185">Reference proteome</keyword>
<organism evidence="2 3">
    <name type="scientific">Scytonema hofmannii PCC 7110</name>
    <dbReference type="NCBI Taxonomy" id="128403"/>
    <lineage>
        <taxon>Bacteria</taxon>
        <taxon>Bacillati</taxon>
        <taxon>Cyanobacteriota</taxon>
        <taxon>Cyanophyceae</taxon>
        <taxon>Nostocales</taxon>
        <taxon>Scytonemataceae</taxon>
        <taxon>Scytonema</taxon>
    </lineage>
</organism>
<keyword evidence="1" id="KW-0812">Transmembrane</keyword>
<protein>
    <submittedName>
        <fullName evidence="2">Uncharacterized protein</fullName>
    </submittedName>
</protein>
<sequence length="115" mass="12623">MAKRAEKKLEHYQDARVAATTRIWGISVGMLAICIPLTAITRSSILPLATITGAAVGTVAVWRSDDKKSKNNNYLPQDKVELLEQRIADLETIVSSDDLDLRSKIKQLESGDSQA</sequence>
<reference evidence="2 3" key="1">
    <citation type="journal article" date="2013" name="Genome Biol. Evol.">
        <title>Genomes of Stigonematalean cyanobacteria (subsection V) and the evolution of oxygenic photosynthesis from prokaryotes to plastids.</title>
        <authorList>
            <person name="Dagan T."/>
            <person name="Roettger M."/>
            <person name="Stucken K."/>
            <person name="Landan G."/>
            <person name="Koch R."/>
            <person name="Major P."/>
            <person name="Gould S.B."/>
            <person name="Goremykin V.V."/>
            <person name="Rippka R."/>
            <person name="Tandeau de Marsac N."/>
            <person name="Gugger M."/>
            <person name="Lockhart P.J."/>
            <person name="Allen J.F."/>
            <person name="Brune I."/>
            <person name="Maus I."/>
            <person name="Puhler A."/>
            <person name="Martin W.F."/>
        </authorList>
    </citation>
    <scope>NUCLEOTIDE SEQUENCE [LARGE SCALE GENOMIC DNA]</scope>
    <source>
        <strain evidence="2 3">PCC 7110</strain>
    </source>
</reference>
<comment type="caution">
    <text evidence="2">The sequence shown here is derived from an EMBL/GenBank/DDBJ whole genome shotgun (WGS) entry which is preliminary data.</text>
</comment>
<dbReference type="OrthoDB" id="426278at2"/>
<dbReference type="RefSeq" id="WP_017748557.1">
    <property type="nucleotide sequence ID" value="NZ_KQ976354.1"/>
</dbReference>